<feature type="transmembrane region" description="Helical" evidence="1">
    <location>
        <begin position="20"/>
        <end position="45"/>
    </location>
</feature>
<keyword evidence="1" id="KW-0812">Transmembrane</keyword>
<protein>
    <recommendedName>
        <fullName evidence="2">DUF1559 domain-containing protein</fullName>
    </recommendedName>
</protein>
<dbReference type="InterPro" id="IPR045584">
    <property type="entry name" value="Pilin-like"/>
</dbReference>
<dbReference type="NCBIfam" id="TIGR02532">
    <property type="entry name" value="IV_pilin_GFxxxE"/>
    <property type="match status" value="1"/>
</dbReference>
<keyword evidence="4" id="KW-1185">Reference proteome</keyword>
<name>A0A5C5ZUT3_9BACT</name>
<evidence type="ECO:0000256" key="1">
    <source>
        <dbReference type="SAM" id="Phobius"/>
    </source>
</evidence>
<dbReference type="InterPro" id="IPR012902">
    <property type="entry name" value="N_methyl_site"/>
</dbReference>
<gene>
    <name evidence="3" type="ORF">Mal64_12520</name>
</gene>
<dbReference type="InterPro" id="IPR011453">
    <property type="entry name" value="DUF1559"/>
</dbReference>
<dbReference type="OrthoDB" id="255848at2"/>
<evidence type="ECO:0000313" key="4">
    <source>
        <dbReference type="Proteomes" id="UP000315440"/>
    </source>
</evidence>
<dbReference type="AlphaFoldDB" id="A0A5C5ZUT3"/>
<dbReference type="Pfam" id="PF07963">
    <property type="entry name" value="N_methyl"/>
    <property type="match status" value="1"/>
</dbReference>
<evidence type="ECO:0000313" key="3">
    <source>
        <dbReference type="EMBL" id="TWT90855.1"/>
    </source>
</evidence>
<dbReference type="InterPro" id="IPR027558">
    <property type="entry name" value="Pre_pil_HX9DG_C"/>
</dbReference>
<feature type="domain" description="DUF1559" evidence="2">
    <location>
        <begin position="46"/>
        <end position="349"/>
    </location>
</feature>
<organism evidence="3 4">
    <name type="scientific">Pseudobythopirellula maris</name>
    <dbReference type="NCBI Taxonomy" id="2527991"/>
    <lineage>
        <taxon>Bacteria</taxon>
        <taxon>Pseudomonadati</taxon>
        <taxon>Planctomycetota</taxon>
        <taxon>Planctomycetia</taxon>
        <taxon>Pirellulales</taxon>
        <taxon>Lacipirellulaceae</taxon>
        <taxon>Pseudobythopirellula</taxon>
    </lineage>
</organism>
<reference evidence="3 4" key="1">
    <citation type="submission" date="2019-02" db="EMBL/GenBank/DDBJ databases">
        <title>Deep-cultivation of Planctomycetes and their phenomic and genomic characterization uncovers novel biology.</title>
        <authorList>
            <person name="Wiegand S."/>
            <person name="Jogler M."/>
            <person name="Boedeker C."/>
            <person name="Pinto D."/>
            <person name="Vollmers J."/>
            <person name="Rivas-Marin E."/>
            <person name="Kohn T."/>
            <person name="Peeters S.H."/>
            <person name="Heuer A."/>
            <person name="Rast P."/>
            <person name="Oberbeckmann S."/>
            <person name="Bunk B."/>
            <person name="Jeske O."/>
            <person name="Meyerdierks A."/>
            <person name="Storesund J.E."/>
            <person name="Kallscheuer N."/>
            <person name="Luecker S."/>
            <person name="Lage O.M."/>
            <person name="Pohl T."/>
            <person name="Merkel B.J."/>
            <person name="Hornburger P."/>
            <person name="Mueller R.-W."/>
            <person name="Bruemmer F."/>
            <person name="Labrenz M."/>
            <person name="Spormann A.M."/>
            <person name="Op Den Camp H."/>
            <person name="Overmann J."/>
            <person name="Amann R."/>
            <person name="Jetten M.S.M."/>
            <person name="Mascher T."/>
            <person name="Medema M.H."/>
            <person name="Devos D.P."/>
            <person name="Kaster A.-K."/>
            <person name="Ovreas L."/>
            <person name="Rohde M."/>
            <person name="Galperin M.Y."/>
            <person name="Jogler C."/>
        </authorList>
    </citation>
    <scope>NUCLEOTIDE SEQUENCE [LARGE SCALE GENOMIC DNA]</scope>
    <source>
        <strain evidence="3 4">Mal64</strain>
    </source>
</reference>
<dbReference type="NCBIfam" id="TIGR04294">
    <property type="entry name" value="pre_pil_HX9DG"/>
    <property type="match status" value="1"/>
</dbReference>
<dbReference type="Gene3D" id="3.30.700.10">
    <property type="entry name" value="Glycoprotein, Type 4 Pilin"/>
    <property type="match status" value="1"/>
</dbReference>
<accession>A0A5C5ZUT3</accession>
<dbReference type="Proteomes" id="UP000315440">
    <property type="component" value="Unassembled WGS sequence"/>
</dbReference>
<dbReference type="Pfam" id="PF07596">
    <property type="entry name" value="SBP_bac_10"/>
    <property type="match status" value="1"/>
</dbReference>
<keyword evidence="1" id="KW-1133">Transmembrane helix</keyword>
<keyword evidence="1" id="KW-0472">Membrane</keyword>
<proteinExistence type="predicted"/>
<evidence type="ECO:0000259" key="2">
    <source>
        <dbReference type="Pfam" id="PF07596"/>
    </source>
</evidence>
<sequence>MRPWLSCDSHRKPQQPIRRVGFTLVELLVVIAIIGILVALLLPAVQSARESARRTMCINQIRQIVLSTHNYHDTKSSMPPHGDKPSQLSAHTRLLPYMEEPNLLNLVDQTKRWRDPVNRTALENTPLNFLRCPSGEPASTQFFAINGRDFGEQTTFQGTVDSSAPSHYVGIMGARPGDPWPCPGASSGTGGGFGGGSALEWPETEYSQHACTTASQLPCSGDGCSGGAGKNGVIFPDSSIDFGDITDGTSHTMIFGELSWKVDYRVAGDGGSAPFEPWLVGSTSIDSSSGWVHNAKNIRYGIHERVYFNEAKEQVSHLTDVSLGSNHPGGTNIGMCDGSAFFIRENVDFSVLQALASRGVGEVFENPY</sequence>
<dbReference type="EMBL" id="SJPQ01000001">
    <property type="protein sequence ID" value="TWT90855.1"/>
    <property type="molecule type" value="Genomic_DNA"/>
</dbReference>
<dbReference type="PANTHER" id="PTHR30093">
    <property type="entry name" value="GENERAL SECRETION PATHWAY PROTEIN G"/>
    <property type="match status" value="1"/>
</dbReference>
<dbReference type="PANTHER" id="PTHR30093:SF2">
    <property type="entry name" value="TYPE II SECRETION SYSTEM PROTEIN H"/>
    <property type="match status" value="1"/>
</dbReference>
<dbReference type="RefSeq" id="WP_146398107.1">
    <property type="nucleotide sequence ID" value="NZ_SJPQ01000001.1"/>
</dbReference>
<dbReference type="SUPFAM" id="SSF54523">
    <property type="entry name" value="Pili subunits"/>
    <property type="match status" value="1"/>
</dbReference>
<comment type="caution">
    <text evidence="3">The sequence shown here is derived from an EMBL/GenBank/DDBJ whole genome shotgun (WGS) entry which is preliminary data.</text>
</comment>